<dbReference type="GO" id="GO:0003735">
    <property type="term" value="F:structural constituent of ribosome"/>
    <property type="evidence" value="ECO:0007669"/>
    <property type="project" value="InterPro"/>
</dbReference>
<dbReference type="HAMAP" id="MF_00270">
    <property type="entry name" value="Ribosomal_bS18"/>
    <property type="match status" value="1"/>
</dbReference>
<evidence type="ECO:0000313" key="7">
    <source>
        <dbReference type="Proteomes" id="UP000176593"/>
    </source>
</evidence>
<evidence type="ECO:0000256" key="1">
    <source>
        <dbReference type="ARBA" id="ARBA00005589"/>
    </source>
</evidence>
<proteinExistence type="inferred from homology"/>
<evidence type="ECO:0000256" key="4">
    <source>
        <dbReference type="HAMAP-Rule" id="MF_00270"/>
    </source>
</evidence>
<keyword evidence="4" id="KW-0699">rRNA-binding</keyword>
<dbReference type="InterPro" id="IPR036870">
    <property type="entry name" value="Ribosomal_bS18_sf"/>
</dbReference>
<evidence type="ECO:0000313" key="6">
    <source>
        <dbReference type="EMBL" id="OGL88304.1"/>
    </source>
</evidence>
<sequence>MNNNQNSKPVVAGAKKQCYFCYNNIDDVDYKELNVMKRFLSSFAKIVPRKRSGVCQSHQRKLSNAIKRARIMALVPFVQQ</sequence>
<reference evidence="6 7" key="1">
    <citation type="journal article" date="2016" name="Nat. Commun.">
        <title>Thousands of microbial genomes shed light on interconnected biogeochemical processes in an aquifer system.</title>
        <authorList>
            <person name="Anantharaman K."/>
            <person name="Brown C.T."/>
            <person name="Hug L.A."/>
            <person name="Sharon I."/>
            <person name="Castelle C.J."/>
            <person name="Probst A.J."/>
            <person name="Thomas B.C."/>
            <person name="Singh A."/>
            <person name="Wilkins M.J."/>
            <person name="Karaoz U."/>
            <person name="Brodie E.L."/>
            <person name="Williams K.H."/>
            <person name="Hubbard S.S."/>
            <person name="Banfield J.F."/>
        </authorList>
    </citation>
    <scope>NUCLEOTIDE SEQUENCE [LARGE SCALE GENOMIC DNA]</scope>
</reference>
<dbReference type="Proteomes" id="UP000176593">
    <property type="component" value="Unassembled WGS sequence"/>
</dbReference>
<dbReference type="PANTHER" id="PTHR13479:SF40">
    <property type="entry name" value="SMALL RIBOSOMAL SUBUNIT PROTEIN BS18M"/>
    <property type="match status" value="1"/>
</dbReference>
<organism evidence="6 7">
    <name type="scientific">Candidatus Uhrbacteria bacterium RIFCSPLOWO2_02_FULL_48_18</name>
    <dbReference type="NCBI Taxonomy" id="1802408"/>
    <lineage>
        <taxon>Bacteria</taxon>
        <taxon>Candidatus Uhriibacteriota</taxon>
    </lineage>
</organism>
<comment type="caution">
    <text evidence="6">The sequence shown here is derived from an EMBL/GenBank/DDBJ whole genome shotgun (WGS) entry which is preliminary data.</text>
</comment>
<dbReference type="Pfam" id="PF01084">
    <property type="entry name" value="Ribosomal_S18"/>
    <property type="match status" value="1"/>
</dbReference>
<accession>A0A1F7VE78</accession>
<evidence type="ECO:0000256" key="2">
    <source>
        <dbReference type="ARBA" id="ARBA00022980"/>
    </source>
</evidence>
<evidence type="ECO:0000256" key="5">
    <source>
        <dbReference type="RuleBase" id="RU003910"/>
    </source>
</evidence>
<evidence type="ECO:0000256" key="3">
    <source>
        <dbReference type="ARBA" id="ARBA00023274"/>
    </source>
</evidence>
<dbReference type="GO" id="GO:0022627">
    <property type="term" value="C:cytosolic small ribosomal subunit"/>
    <property type="evidence" value="ECO:0007669"/>
    <property type="project" value="TreeGrafter"/>
</dbReference>
<name>A0A1F7VE78_9BACT</name>
<dbReference type="GO" id="GO:0006412">
    <property type="term" value="P:translation"/>
    <property type="evidence" value="ECO:0007669"/>
    <property type="project" value="UniProtKB-UniRule"/>
</dbReference>
<keyword evidence="2 4" id="KW-0689">Ribosomal protein</keyword>
<gene>
    <name evidence="4" type="primary">rpsR</name>
    <name evidence="6" type="ORF">A3I41_00845</name>
</gene>
<dbReference type="EMBL" id="MGEQ01000001">
    <property type="protein sequence ID" value="OGL88304.1"/>
    <property type="molecule type" value="Genomic_DNA"/>
</dbReference>
<comment type="function">
    <text evidence="4">Binds as a heterodimer with protein bS6 to the central domain of the 16S rRNA, where it helps stabilize the platform of the 30S subunit.</text>
</comment>
<dbReference type="NCBIfam" id="TIGR00165">
    <property type="entry name" value="S18"/>
    <property type="match status" value="1"/>
</dbReference>
<dbReference type="AlphaFoldDB" id="A0A1F7VE78"/>
<keyword evidence="4" id="KW-0694">RNA-binding</keyword>
<dbReference type="PRINTS" id="PR00974">
    <property type="entry name" value="RIBOSOMALS18"/>
</dbReference>
<keyword evidence="3 4" id="KW-0687">Ribonucleoprotein</keyword>
<dbReference type="PANTHER" id="PTHR13479">
    <property type="entry name" value="30S RIBOSOMAL PROTEIN S18"/>
    <property type="match status" value="1"/>
</dbReference>
<dbReference type="InterPro" id="IPR001648">
    <property type="entry name" value="Ribosomal_bS18"/>
</dbReference>
<dbReference type="Gene3D" id="4.10.640.10">
    <property type="entry name" value="Ribosomal protein S18"/>
    <property type="match status" value="1"/>
</dbReference>
<comment type="similarity">
    <text evidence="1 4 5">Belongs to the bacterial ribosomal protein bS18 family.</text>
</comment>
<comment type="subunit">
    <text evidence="4">Part of the 30S ribosomal subunit. Forms a tight heterodimer with protein bS6.</text>
</comment>
<dbReference type="SUPFAM" id="SSF46911">
    <property type="entry name" value="Ribosomal protein S18"/>
    <property type="match status" value="1"/>
</dbReference>
<dbReference type="GO" id="GO:0070181">
    <property type="term" value="F:small ribosomal subunit rRNA binding"/>
    <property type="evidence" value="ECO:0007669"/>
    <property type="project" value="TreeGrafter"/>
</dbReference>
<protein>
    <recommendedName>
        <fullName evidence="4">Small ribosomal subunit protein bS18</fullName>
    </recommendedName>
</protein>